<dbReference type="Pfam" id="PF13416">
    <property type="entry name" value="SBP_bac_8"/>
    <property type="match status" value="1"/>
</dbReference>
<evidence type="ECO:0000256" key="1">
    <source>
        <dbReference type="ARBA" id="ARBA00004196"/>
    </source>
</evidence>
<name>A0ABW7XQJ8_9MICO</name>
<keyword evidence="3" id="KW-0813">Transport</keyword>
<dbReference type="InterPro" id="IPR006061">
    <property type="entry name" value="SBP_1_CS"/>
</dbReference>
<organism evidence="7 8">
    <name type="scientific">Promicromonospora kroppenstedtii</name>
    <dbReference type="NCBI Taxonomy" id="440482"/>
    <lineage>
        <taxon>Bacteria</taxon>
        <taxon>Bacillati</taxon>
        <taxon>Actinomycetota</taxon>
        <taxon>Actinomycetes</taxon>
        <taxon>Micrococcales</taxon>
        <taxon>Promicromonosporaceae</taxon>
        <taxon>Promicromonospora</taxon>
    </lineage>
</organism>
<accession>A0ABW7XQJ8</accession>
<comment type="caution">
    <text evidence="7">The sequence shown here is derived from an EMBL/GenBank/DDBJ whole genome shotgun (WGS) entry which is preliminary data.</text>
</comment>
<comment type="similarity">
    <text evidence="2">Belongs to the bacterial solute-binding protein 1 family.</text>
</comment>
<evidence type="ECO:0000256" key="4">
    <source>
        <dbReference type="ARBA" id="ARBA00022729"/>
    </source>
</evidence>
<evidence type="ECO:0000313" key="7">
    <source>
        <dbReference type="EMBL" id="MFI2489290.1"/>
    </source>
</evidence>
<proteinExistence type="inferred from homology"/>
<reference evidence="7 8" key="1">
    <citation type="submission" date="2024-10" db="EMBL/GenBank/DDBJ databases">
        <title>The Natural Products Discovery Center: Release of the First 8490 Sequenced Strains for Exploring Actinobacteria Biosynthetic Diversity.</title>
        <authorList>
            <person name="Kalkreuter E."/>
            <person name="Kautsar S.A."/>
            <person name="Yang D."/>
            <person name="Bader C.D."/>
            <person name="Teijaro C.N."/>
            <person name="Fluegel L."/>
            <person name="Davis C.M."/>
            <person name="Simpson J.R."/>
            <person name="Lauterbach L."/>
            <person name="Steele A.D."/>
            <person name="Gui C."/>
            <person name="Meng S."/>
            <person name="Li G."/>
            <person name="Viehrig K."/>
            <person name="Ye F."/>
            <person name="Su P."/>
            <person name="Kiefer A.F."/>
            <person name="Nichols A."/>
            <person name="Cepeda A.J."/>
            <person name="Yan W."/>
            <person name="Fan B."/>
            <person name="Jiang Y."/>
            <person name="Adhikari A."/>
            <person name="Zheng C.-J."/>
            <person name="Schuster L."/>
            <person name="Cowan T.M."/>
            <person name="Smanski M.J."/>
            <person name="Chevrette M.G."/>
            <person name="De Carvalho L.P.S."/>
            <person name="Shen B."/>
        </authorList>
    </citation>
    <scope>NUCLEOTIDE SEQUENCE [LARGE SCALE GENOMIC DNA]</scope>
    <source>
        <strain evidence="7 8">NPDC019481</strain>
    </source>
</reference>
<evidence type="ECO:0000313" key="8">
    <source>
        <dbReference type="Proteomes" id="UP001611580"/>
    </source>
</evidence>
<dbReference type="RefSeq" id="WP_397406409.1">
    <property type="nucleotide sequence ID" value="NZ_JBIRYI010000013.1"/>
</dbReference>
<dbReference type="CDD" id="cd13585">
    <property type="entry name" value="PBP2_TMBP_like"/>
    <property type="match status" value="1"/>
</dbReference>
<keyword evidence="5" id="KW-0574">Periplasm</keyword>
<dbReference type="InterPro" id="IPR050490">
    <property type="entry name" value="Bact_solute-bd_prot1"/>
</dbReference>
<dbReference type="PANTHER" id="PTHR43649:SF31">
    <property type="entry name" value="SN-GLYCEROL-3-PHOSPHATE-BINDING PERIPLASMIC PROTEIN UGPB"/>
    <property type="match status" value="1"/>
</dbReference>
<dbReference type="SUPFAM" id="SSF53850">
    <property type="entry name" value="Periplasmic binding protein-like II"/>
    <property type="match status" value="1"/>
</dbReference>
<dbReference type="PROSITE" id="PS51257">
    <property type="entry name" value="PROKAR_LIPOPROTEIN"/>
    <property type="match status" value="1"/>
</dbReference>
<protein>
    <submittedName>
        <fullName evidence="7">ABC transporter substrate-binding protein</fullName>
    </submittedName>
</protein>
<comment type="subcellular location">
    <subcellularLocation>
        <location evidence="1">Cell envelope</location>
    </subcellularLocation>
</comment>
<evidence type="ECO:0000256" key="6">
    <source>
        <dbReference type="SAM" id="SignalP"/>
    </source>
</evidence>
<dbReference type="Proteomes" id="UP001611580">
    <property type="component" value="Unassembled WGS sequence"/>
</dbReference>
<feature type="chain" id="PRO_5045656158" evidence="6">
    <location>
        <begin position="24"/>
        <end position="453"/>
    </location>
</feature>
<gene>
    <name evidence="7" type="ORF">ACH47X_20435</name>
</gene>
<dbReference type="PANTHER" id="PTHR43649">
    <property type="entry name" value="ARABINOSE-BINDING PROTEIN-RELATED"/>
    <property type="match status" value="1"/>
</dbReference>
<evidence type="ECO:0000256" key="3">
    <source>
        <dbReference type="ARBA" id="ARBA00022448"/>
    </source>
</evidence>
<dbReference type="EMBL" id="JBIRYI010000013">
    <property type="protein sequence ID" value="MFI2489290.1"/>
    <property type="molecule type" value="Genomic_DNA"/>
</dbReference>
<sequence length="453" mass="49180">MKPKHMLSIVAAAAVTVSLAACAGGPAGGAAEEGAHAGTVNWWTWDEKQAESYKTCLPAFQEKYPDITVNITQYAVDDYFTKLTAGFVAGNAPDAFQNSVEFLDSYAKQGQLEPLDDYIAESDYDLGVFNVGVPAFTYTDDKQYALPLDWAGSAFYYNKDMLKDAGLTEDDVTNMTWNPEDGGTFDKVVSHLTVDENGKRGDEKGFDKDKVKVYGIGALGTSDYLGQTTWYQFAAATGWTMREPAAWPTSFAFADPTFVETMDYLRGLSDRGLAPKFGQFTVGDTEQLGSGSVAMISGGSWSATTFAKLPGMSVGIAPNVLGPDGETRVVMSNSNGNMLWSGSKVKQAAWDWISFMGTAECQESAALTSGSFFPSIPSAMEALAADQLEKGVDLSVFVDYSKNEQLEPSLAYRNGAELKSELQPLFEAYYSHQRDDDVWQEAADKAQEILSKQ</sequence>
<dbReference type="PROSITE" id="PS01037">
    <property type="entry name" value="SBP_BACTERIAL_1"/>
    <property type="match status" value="1"/>
</dbReference>
<keyword evidence="4 6" id="KW-0732">Signal</keyword>
<evidence type="ECO:0000256" key="2">
    <source>
        <dbReference type="ARBA" id="ARBA00008520"/>
    </source>
</evidence>
<keyword evidence="8" id="KW-1185">Reference proteome</keyword>
<dbReference type="Gene3D" id="3.40.190.10">
    <property type="entry name" value="Periplasmic binding protein-like II"/>
    <property type="match status" value="1"/>
</dbReference>
<feature type="signal peptide" evidence="6">
    <location>
        <begin position="1"/>
        <end position="23"/>
    </location>
</feature>
<evidence type="ECO:0000256" key="5">
    <source>
        <dbReference type="ARBA" id="ARBA00022764"/>
    </source>
</evidence>
<dbReference type="InterPro" id="IPR006059">
    <property type="entry name" value="SBP"/>
</dbReference>